<evidence type="ECO:0000313" key="1">
    <source>
        <dbReference type="EMBL" id="KNE88091.1"/>
    </source>
</evidence>
<dbReference type="Proteomes" id="UP000054564">
    <property type="component" value="Unassembled WGS sequence"/>
</dbReference>
<sequence length="202" mass="22801">MHHAAISLGGVQQVDSTLQDIDIDTEHHALSSRSRISISNLLNPIINPRPGLSADFLAERHENKFPIIVMSPNGFNQQLCHTSMIELRKKHDTENHKTHSGNEIKKQQNFLVTDKNQSQSDLPLQPSECSKLVSLLVKENSSQRTSIDRMHRWNIQVQFKLSEVRNTSTHVDVNAQLHVQCGTISPTNELTDGKYAVIIKDK</sequence>
<gene>
    <name evidence="1" type="ORF">PSTG_18514</name>
</gene>
<evidence type="ECO:0000313" key="2">
    <source>
        <dbReference type="Proteomes" id="UP000054564"/>
    </source>
</evidence>
<dbReference type="EMBL" id="AJIL01003174">
    <property type="protein sequence ID" value="KNE88091.1"/>
    <property type="molecule type" value="Genomic_DNA"/>
</dbReference>
<name>A0A0L0UM77_9BASI</name>
<dbReference type="AlphaFoldDB" id="A0A0L0UM77"/>
<comment type="caution">
    <text evidence="1">The sequence shown here is derived from an EMBL/GenBank/DDBJ whole genome shotgun (WGS) entry which is preliminary data.</text>
</comment>
<proteinExistence type="predicted"/>
<reference evidence="2" key="1">
    <citation type="submission" date="2014-03" db="EMBL/GenBank/DDBJ databases">
        <title>The Genome Sequence of Puccinia striiformis f. sp. tritici PST-78.</title>
        <authorList>
            <consortium name="The Broad Institute Genome Sequencing Platform"/>
            <person name="Cuomo C."/>
            <person name="Hulbert S."/>
            <person name="Chen X."/>
            <person name="Walker B."/>
            <person name="Young S.K."/>
            <person name="Zeng Q."/>
            <person name="Gargeya S."/>
            <person name="Fitzgerald M."/>
            <person name="Haas B."/>
            <person name="Abouelleil A."/>
            <person name="Alvarado L."/>
            <person name="Arachchi H.M."/>
            <person name="Berlin A.M."/>
            <person name="Chapman S.B."/>
            <person name="Goldberg J."/>
            <person name="Griggs A."/>
            <person name="Gujja S."/>
            <person name="Hansen M."/>
            <person name="Howarth C."/>
            <person name="Imamovic A."/>
            <person name="Larimer J."/>
            <person name="McCowan C."/>
            <person name="Montmayeur A."/>
            <person name="Murphy C."/>
            <person name="Neiman D."/>
            <person name="Pearson M."/>
            <person name="Priest M."/>
            <person name="Roberts A."/>
            <person name="Saif S."/>
            <person name="Shea T."/>
            <person name="Sisk P."/>
            <person name="Sykes S."/>
            <person name="Wortman J."/>
            <person name="Nusbaum C."/>
            <person name="Birren B."/>
        </authorList>
    </citation>
    <scope>NUCLEOTIDE SEQUENCE [LARGE SCALE GENOMIC DNA]</scope>
    <source>
        <strain evidence="2">race PST-78</strain>
    </source>
</reference>
<organism evidence="1 2">
    <name type="scientific">Puccinia striiformis f. sp. tritici PST-78</name>
    <dbReference type="NCBI Taxonomy" id="1165861"/>
    <lineage>
        <taxon>Eukaryota</taxon>
        <taxon>Fungi</taxon>
        <taxon>Dikarya</taxon>
        <taxon>Basidiomycota</taxon>
        <taxon>Pucciniomycotina</taxon>
        <taxon>Pucciniomycetes</taxon>
        <taxon>Pucciniales</taxon>
        <taxon>Pucciniaceae</taxon>
        <taxon>Puccinia</taxon>
    </lineage>
</organism>
<protein>
    <submittedName>
        <fullName evidence="1">Uncharacterized protein</fullName>
    </submittedName>
</protein>
<accession>A0A0L0UM77</accession>
<keyword evidence="2" id="KW-1185">Reference proteome</keyword>
<feature type="non-terminal residue" evidence="1">
    <location>
        <position position="202"/>
    </location>
</feature>